<evidence type="ECO:0000313" key="3">
    <source>
        <dbReference type="Proteomes" id="UP001291653"/>
    </source>
</evidence>
<dbReference type="SUPFAM" id="SSF53474">
    <property type="entry name" value="alpha/beta-Hydrolases"/>
    <property type="match status" value="1"/>
</dbReference>
<sequence>MGTTEAPRVLYVHGIGNKAAPDALKSQWDRALFGRDLGDASRVAYWAGVRHARPLPDGRLDPAEGAAEPTGSVSASALAESPESPESAEEFVERLLAGAGEAATESVPGRGPDTGEWEALRQWLRRTTQLADALAARETGPAAPQPGPGPDADAGSGSGHDPVHEQGDDRDHENGYEVLPLPRPVRTPVFRALVKVAFTDVHAYFFGGDGPAIRRIVADALADFDGHRGVVVGHSLGSVIAYEALAERHRDLGLFLTAGSPLAVTEFKDLLAVPPAVPPGVRSWHNVCDLRDLVSLGHLLAPAYPPAGRITDLLVTNTSRNHHGITGYLRNAQVRAALRLVVADLYPAAPR</sequence>
<accession>A0ABQ5NSL5</accession>
<keyword evidence="3" id="KW-1185">Reference proteome</keyword>
<name>A0ABQ5NSL5_9ACTN</name>
<keyword evidence="2" id="KW-0378">Hydrolase</keyword>
<reference evidence="2 3" key="1">
    <citation type="submission" date="2022-10" db="EMBL/GenBank/DDBJ databases">
        <title>Draft genome sequence of Streptomyces sp. YSPA8.</title>
        <authorList>
            <person name="Moriuchi R."/>
            <person name="Dohra H."/>
            <person name="Yamamura H."/>
            <person name="Kodani S."/>
        </authorList>
    </citation>
    <scope>NUCLEOTIDE SEQUENCE [LARGE SCALE GENOMIC DNA]</scope>
    <source>
        <strain evidence="2 3">YSPA8</strain>
    </source>
</reference>
<dbReference type="RefSeq" id="WP_323445236.1">
    <property type="nucleotide sequence ID" value="NZ_BSBI01000001.1"/>
</dbReference>
<feature type="compositionally biased region" description="Basic and acidic residues" evidence="1">
    <location>
        <begin position="161"/>
        <end position="175"/>
    </location>
</feature>
<organism evidence="2 3">
    <name type="scientific">Streptomyces yaizuensis</name>
    <dbReference type="NCBI Taxonomy" id="2989713"/>
    <lineage>
        <taxon>Bacteria</taxon>
        <taxon>Bacillati</taxon>
        <taxon>Actinomycetota</taxon>
        <taxon>Actinomycetes</taxon>
        <taxon>Kitasatosporales</taxon>
        <taxon>Streptomycetaceae</taxon>
        <taxon>Streptomyces</taxon>
    </lineage>
</organism>
<dbReference type="EMBL" id="BSBI01000001">
    <property type="protein sequence ID" value="GLF93140.1"/>
    <property type="molecule type" value="Genomic_DNA"/>
</dbReference>
<gene>
    <name evidence="2" type="ORF">SYYSPA8_02605</name>
</gene>
<comment type="caution">
    <text evidence="2">The sequence shown here is derived from an EMBL/GenBank/DDBJ whole genome shotgun (WGS) entry which is preliminary data.</text>
</comment>
<evidence type="ECO:0000256" key="1">
    <source>
        <dbReference type="SAM" id="MobiDB-lite"/>
    </source>
</evidence>
<evidence type="ECO:0000313" key="2">
    <source>
        <dbReference type="EMBL" id="GLF93140.1"/>
    </source>
</evidence>
<dbReference type="InterPro" id="IPR029058">
    <property type="entry name" value="AB_hydrolase_fold"/>
</dbReference>
<protein>
    <submittedName>
        <fullName evidence="2">Alpha/beta hydrolase</fullName>
    </submittedName>
</protein>
<dbReference type="Proteomes" id="UP001291653">
    <property type="component" value="Unassembled WGS sequence"/>
</dbReference>
<dbReference type="GO" id="GO:0016787">
    <property type="term" value="F:hydrolase activity"/>
    <property type="evidence" value="ECO:0007669"/>
    <property type="project" value="UniProtKB-KW"/>
</dbReference>
<feature type="region of interest" description="Disordered" evidence="1">
    <location>
        <begin position="137"/>
        <end position="180"/>
    </location>
</feature>
<proteinExistence type="predicted"/>
<feature type="compositionally biased region" description="Low complexity" evidence="1">
    <location>
        <begin position="72"/>
        <end position="85"/>
    </location>
</feature>
<feature type="region of interest" description="Disordered" evidence="1">
    <location>
        <begin position="53"/>
        <end position="90"/>
    </location>
</feature>